<evidence type="ECO:0000256" key="1">
    <source>
        <dbReference type="SAM" id="Phobius"/>
    </source>
</evidence>
<keyword evidence="1" id="KW-0472">Membrane</keyword>
<keyword evidence="1" id="KW-0812">Transmembrane</keyword>
<proteinExistence type="predicted"/>
<gene>
    <name evidence="2" type="ORF">GCM10009846_07540</name>
</gene>
<evidence type="ECO:0000313" key="2">
    <source>
        <dbReference type="EMBL" id="GAA2171869.1"/>
    </source>
</evidence>
<dbReference type="EMBL" id="BAAAQT010000005">
    <property type="protein sequence ID" value="GAA2171869.1"/>
    <property type="molecule type" value="Genomic_DNA"/>
</dbReference>
<name>A0ABN3AKY7_9MICO</name>
<feature type="transmembrane region" description="Helical" evidence="1">
    <location>
        <begin position="71"/>
        <end position="92"/>
    </location>
</feature>
<organism evidence="2 3">
    <name type="scientific">Agrococcus versicolor</name>
    <dbReference type="NCBI Taxonomy" id="501482"/>
    <lineage>
        <taxon>Bacteria</taxon>
        <taxon>Bacillati</taxon>
        <taxon>Actinomycetota</taxon>
        <taxon>Actinomycetes</taxon>
        <taxon>Micrococcales</taxon>
        <taxon>Microbacteriaceae</taxon>
        <taxon>Agrococcus</taxon>
    </lineage>
</organism>
<dbReference type="RefSeq" id="WP_344340493.1">
    <property type="nucleotide sequence ID" value="NZ_BAAAQT010000005.1"/>
</dbReference>
<dbReference type="Proteomes" id="UP001501599">
    <property type="component" value="Unassembled WGS sequence"/>
</dbReference>
<protein>
    <submittedName>
        <fullName evidence="2">Uncharacterized protein</fullName>
    </submittedName>
</protein>
<accession>A0ABN3AKY7</accession>
<sequence length="109" mass="11323">MRTMRDILLGVIGAGVVTAVVAVCALLATMFSAGRGDGRREALFGALFFEAVTDASGATTVTVGLDDPMPLVVFVVVAFGVIMLSIGFFHLLRARQLALRADAGHADDA</sequence>
<reference evidence="2 3" key="1">
    <citation type="journal article" date="2019" name="Int. J. Syst. Evol. Microbiol.">
        <title>The Global Catalogue of Microorganisms (GCM) 10K type strain sequencing project: providing services to taxonomists for standard genome sequencing and annotation.</title>
        <authorList>
            <consortium name="The Broad Institute Genomics Platform"/>
            <consortium name="The Broad Institute Genome Sequencing Center for Infectious Disease"/>
            <person name="Wu L."/>
            <person name="Ma J."/>
        </authorList>
    </citation>
    <scope>NUCLEOTIDE SEQUENCE [LARGE SCALE GENOMIC DNA]</scope>
    <source>
        <strain evidence="2 3">JCM 16026</strain>
    </source>
</reference>
<feature type="transmembrane region" description="Helical" evidence="1">
    <location>
        <begin position="7"/>
        <end position="31"/>
    </location>
</feature>
<comment type="caution">
    <text evidence="2">The sequence shown here is derived from an EMBL/GenBank/DDBJ whole genome shotgun (WGS) entry which is preliminary data.</text>
</comment>
<evidence type="ECO:0000313" key="3">
    <source>
        <dbReference type="Proteomes" id="UP001501599"/>
    </source>
</evidence>
<keyword evidence="3" id="KW-1185">Reference proteome</keyword>
<keyword evidence="1" id="KW-1133">Transmembrane helix</keyword>